<proteinExistence type="predicted"/>
<sequence length="104" mass="12435">MRVETSAPLLDDSFRPRRFLTNDDFEKIRFLEDYSSSSELKLGWLTIKVIRKKEMDEMVSLLVDSFMYSMVKQYLIERRGRMPSGVTFLEFSREKTEFTHSNYS</sequence>
<evidence type="ECO:0000313" key="1">
    <source>
        <dbReference type="EMBL" id="KAK4778719.1"/>
    </source>
</evidence>
<dbReference type="AlphaFoldDB" id="A0AAN7L690"/>
<accession>A0AAN7L690</accession>
<organism evidence="1 2">
    <name type="scientific">Trapa natans</name>
    <name type="common">Water chestnut</name>
    <dbReference type="NCBI Taxonomy" id="22666"/>
    <lineage>
        <taxon>Eukaryota</taxon>
        <taxon>Viridiplantae</taxon>
        <taxon>Streptophyta</taxon>
        <taxon>Embryophyta</taxon>
        <taxon>Tracheophyta</taxon>
        <taxon>Spermatophyta</taxon>
        <taxon>Magnoliopsida</taxon>
        <taxon>eudicotyledons</taxon>
        <taxon>Gunneridae</taxon>
        <taxon>Pentapetalae</taxon>
        <taxon>rosids</taxon>
        <taxon>malvids</taxon>
        <taxon>Myrtales</taxon>
        <taxon>Lythraceae</taxon>
        <taxon>Trapa</taxon>
    </lineage>
</organism>
<evidence type="ECO:0000313" key="2">
    <source>
        <dbReference type="Proteomes" id="UP001346149"/>
    </source>
</evidence>
<gene>
    <name evidence="1" type="ORF">SAY86_006247</name>
</gene>
<dbReference type="EMBL" id="JAXQNO010000017">
    <property type="protein sequence ID" value="KAK4778719.1"/>
    <property type="molecule type" value="Genomic_DNA"/>
</dbReference>
<reference evidence="1 2" key="1">
    <citation type="journal article" date="2023" name="Hortic Res">
        <title>Pangenome of water caltrop reveals structural variations and asymmetric subgenome divergence after allopolyploidization.</title>
        <authorList>
            <person name="Zhang X."/>
            <person name="Chen Y."/>
            <person name="Wang L."/>
            <person name="Yuan Y."/>
            <person name="Fang M."/>
            <person name="Shi L."/>
            <person name="Lu R."/>
            <person name="Comes H.P."/>
            <person name="Ma Y."/>
            <person name="Chen Y."/>
            <person name="Huang G."/>
            <person name="Zhou Y."/>
            <person name="Zheng Z."/>
            <person name="Qiu Y."/>
        </authorList>
    </citation>
    <scope>NUCLEOTIDE SEQUENCE [LARGE SCALE GENOMIC DNA]</scope>
    <source>
        <strain evidence="1">F231</strain>
    </source>
</reference>
<protein>
    <submittedName>
        <fullName evidence="1">Uncharacterized protein</fullName>
    </submittedName>
</protein>
<keyword evidence="2" id="KW-1185">Reference proteome</keyword>
<dbReference type="PANTHER" id="PTHR47489">
    <property type="entry name" value="ACYL-COA N-ACYLTRANSFERASES (NAT) SUPERFAMILY PROTEIN"/>
    <property type="match status" value="1"/>
</dbReference>
<comment type="caution">
    <text evidence="1">The sequence shown here is derived from an EMBL/GenBank/DDBJ whole genome shotgun (WGS) entry which is preliminary data.</text>
</comment>
<dbReference type="PANTHER" id="PTHR47489:SF2">
    <property type="entry name" value="GCN5-RELATED N-ACETYLTRANSFERASE 5, CHLOROPLASTIC"/>
    <property type="match status" value="1"/>
</dbReference>
<name>A0AAN7L690_TRANT</name>
<dbReference type="Proteomes" id="UP001346149">
    <property type="component" value="Unassembled WGS sequence"/>
</dbReference>